<dbReference type="AlphaFoldDB" id="A0A6A3P8R8"/>
<evidence type="ECO:0000256" key="1">
    <source>
        <dbReference type="SAM" id="Phobius"/>
    </source>
</evidence>
<reference evidence="2 3" key="1">
    <citation type="submission" date="2018-09" db="EMBL/GenBank/DDBJ databases">
        <title>Genomic investigation of the strawberry pathogen Phytophthora fragariae indicates pathogenicity is determined by transcriptional variation in three key races.</title>
        <authorList>
            <person name="Adams T.M."/>
            <person name="Armitage A.D."/>
            <person name="Sobczyk M.K."/>
            <person name="Bates H.J."/>
            <person name="Dunwell J.M."/>
            <person name="Nellist C.F."/>
            <person name="Harrison R.J."/>
        </authorList>
    </citation>
    <scope>NUCLEOTIDE SEQUENCE [LARGE SCALE GENOMIC DNA]</scope>
    <source>
        <strain evidence="2 3">SCRP249</strain>
    </source>
</reference>
<proteinExistence type="predicted"/>
<protein>
    <recommendedName>
        <fullName evidence="4">Transmembrane protein</fullName>
    </recommendedName>
</protein>
<evidence type="ECO:0000313" key="2">
    <source>
        <dbReference type="EMBL" id="KAE9050029.1"/>
    </source>
</evidence>
<dbReference type="EMBL" id="QXFV01000098">
    <property type="protein sequence ID" value="KAE9050029.1"/>
    <property type="molecule type" value="Genomic_DNA"/>
</dbReference>
<keyword evidence="1" id="KW-1133">Transmembrane helix</keyword>
<keyword evidence="1" id="KW-0472">Membrane</keyword>
<organism evidence="2 3">
    <name type="scientific">Phytophthora rubi</name>
    <dbReference type="NCBI Taxonomy" id="129364"/>
    <lineage>
        <taxon>Eukaryota</taxon>
        <taxon>Sar</taxon>
        <taxon>Stramenopiles</taxon>
        <taxon>Oomycota</taxon>
        <taxon>Peronosporomycetes</taxon>
        <taxon>Peronosporales</taxon>
        <taxon>Peronosporaceae</taxon>
        <taxon>Phytophthora</taxon>
    </lineage>
</organism>
<dbReference type="Proteomes" id="UP000429607">
    <property type="component" value="Unassembled WGS sequence"/>
</dbReference>
<evidence type="ECO:0008006" key="4">
    <source>
        <dbReference type="Google" id="ProtNLM"/>
    </source>
</evidence>
<name>A0A6A3P8R8_9STRA</name>
<feature type="transmembrane region" description="Helical" evidence="1">
    <location>
        <begin position="132"/>
        <end position="151"/>
    </location>
</feature>
<keyword evidence="1" id="KW-0812">Transmembrane</keyword>
<evidence type="ECO:0000313" key="3">
    <source>
        <dbReference type="Proteomes" id="UP000429607"/>
    </source>
</evidence>
<sequence>MNLLHMKAVRREYATTIMKAQSERKKIRVVDKASQCTHNPTMPGWTRYLAGSKILRLTMKDQGALKEPLKVIAYSDADFAADKADRKSVAEGLLTVDGMPVSGKNFKVPAQLLRLSAHVFTVSMDPVLSFELFLAMTFLGFCLVANVAILLGSDFGAATLFLFGAAFFGLAFVLLTKKENRLE</sequence>
<accession>A0A6A3P8R8</accession>
<comment type="caution">
    <text evidence="2">The sequence shown here is derived from an EMBL/GenBank/DDBJ whole genome shotgun (WGS) entry which is preliminary data.</text>
</comment>
<gene>
    <name evidence="2" type="ORF">PR001_g2765</name>
</gene>
<feature type="transmembrane region" description="Helical" evidence="1">
    <location>
        <begin position="157"/>
        <end position="175"/>
    </location>
</feature>